<evidence type="ECO:0000256" key="1">
    <source>
        <dbReference type="ARBA" id="ARBA00022603"/>
    </source>
</evidence>
<dbReference type="FunCoup" id="A0A061AGW6">
    <property type="interactions" value="355"/>
</dbReference>
<dbReference type="PANTHER" id="PTHR43542">
    <property type="entry name" value="METHYLTRANSFERASE"/>
    <property type="match status" value="1"/>
</dbReference>
<dbReference type="PIRSF" id="PIRSF004553">
    <property type="entry name" value="CHP00095"/>
    <property type="match status" value="1"/>
</dbReference>
<dbReference type="EMBL" id="LK028559">
    <property type="protein sequence ID" value="CDR30826.1"/>
    <property type="molecule type" value="Genomic_DNA"/>
</dbReference>
<organism evidence="3 4">
    <name type="scientific">Acholeplasma oculi</name>
    <dbReference type="NCBI Taxonomy" id="35623"/>
    <lineage>
        <taxon>Bacteria</taxon>
        <taxon>Bacillati</taxon>
        <taxon>Mycoplasmatota</taxon>
        <taxon>Mollicutes</taxon>
        <taxon>Acholeplasmatales</taxon>
        <taxon>Acholeplasmataceae</taxon>
        <taxon>Acholeplasma</taxon>
    </lineage>
</organism>
<dbReference type="GO" id="GO:0008168">
    <property type="term" value="F:methyltransferase activity"/>
    <property type="evidence" value="ECO:0007669"/>
    <property type="project" value="UniProtKB-KW"/>
</dbReference>
<dbReference type="PANTHER" id="PTHR43542:SF1">
    <property type="entry name" value="METHYLTRANSFERASE"/>
    <property type="match status" value="1"/>
</dbReference>
<protein>
    <submittedName>
        <fullName evidence="3">RNA methyltransferase RsmD</fullName>
    </submittedName>
</protein>
<evidence type="ECO:0000256" key="2">
    <source>
        <dbReference type="ARBA" id="ARBA00022679"/>
    </source>
</evidence>
<name>A0A061AGW6_9MOLU</name>
<dbReference type="InParanoid" id="A0A061AGW6"/>
<dbReference type="Gene3D" id="3.40.50.150">
    <property type="entry name" value="Vaccinia Virus protein VP39"/>
    <property type="match status" value="1"/>
</dbReference>
<dbReference type="PATRIC" id="fig|35623.3.peg.753"/>
<dbReference type="InterPro" id="IPR029063">
    <property type="entry name" value="SAM-dependent_MTases_sf"/>
</dbReference>
<dbReference type="STRING" id="35623.Aocu_07530"/>
<dbReference type="OrthoDB" id="9803017at2"/>
<dbReference type="AlphaFoldDB" id="A0A061AGW6"/>
<dbReference type="SUPFAM" id="SSF53335">
    <property type="entry name" value="S-adenosyl-L-methionine-dependent methyltransferases"/>
    <property type="match status" value="1"/>
</dbReference>
<dbReference type="RefSeq" id="WP_045749325.1">
    <property type="nucleotide sequence ID" value="NZ_FUZK01000001.1"/>
</dbReference>
<dbReference type="PROSITE" id="PS00092">
    <property type="entry name" value="N6_MTASE"/>
    <property type="match status" value="1"/>
</dbReference>
<reference evidence="4" key="1">
    <citation type="submission" date="2014-05" db="EMBL/GenBank/DDBJ databases">
        <authorList>
            <person name="Kube M."/>
        </authorList>
    </citation>
    <scope>NUCLEOTIDE SEQUENCE [LARGE SCALE GENOMIC DNA]</scope>
</reference>
<dbReference type="CDD" id="cd02440">
    <property type="entry name" value="AdoMet_MTases"/>
    <property type="match status" value="1"/>
</dbReference>
<keyword evidence="2 3" id="KW-0808">Transferase</keyword>
<dbReference type="Proteomes" id="UP000032434">
    <property type="component" value="Chromosome 1"/>
</dbReference>
<dbReference type="Pfam" id="PF03602">
    <property type="entry name" value="Cons_hypoth95"/>
    <property type="match status" value="1"/>
</dbReference>
<dbReference type="NCBIfam" id="TIGR00095">
    <property type="entry name" value="16S rRNA (guanine(966)-N(2))-methyltransferase RsmD"/>
    <property type="match status" value="1"/>
</dbReference>
<gene>
    <name evidence="3" type="primary">rsmD</name>
    <name evidence="3" type="ORF">Aocu_07530</name>
</gene>
<dbReference type="InterPro" id="IPR004398">
    <property type="entry name" value="RNA_MeTrfase_RsmD"/>
</dbReference>
<keyword evidence="1 3" id="KW-0489">Methyltransferase</keyword>
<dbReference type="HOGENOM" id="CLU_075826_0_0_14"/>
<proteinExistence type="predicted"/>
<dbReference type="KEGG" id="aoc:Aocu_07530"/>
<evidence type="ECO:0000313" key="3">
    <source>
        <dbReference type="EMBL" id="CDR30826.1"/>
    </source>
</evidence>
<dbReference type="InterPro" id="IPR002052">
    <property type="entry name" value="DNA_methylase_N6_adenine_CS"/>
</dbReference>
<dbReference type="GO" id="GO:0003676">
    <property type="term" value="F:nucleic acid binding"/>
    <property type="evidence" value="ECO:0007669"/>
    <property type="project" value="InterPro"/>
</dbReference>
<dbReference type="GO" id="GO:0031167">
    <property type="term" value="P:rRNA methylation"/>
    <property type="evidence" value="ECO:0007669"/>
    <property type="project" value="InterPro"/>
</dbReference>
<accession>A0A061AGW6</accession>
<keyword evidence="4" id="KW-1185">Reference proteome</keyword>
<sequence>MRIIAGKFRSRTLKMVPSESTRETSDKVRGAVFNSLSDSILNARVLDLFAGSGSYGIESISRGSKFTVFNDYKPIAVMTIKENLISLGVLDSVEVIQMDYQKAVTHLIDKNQLFDVIFLDPPYDFKNYEELIESLTLITINGSMICLEVHKDTKLTLNHSSAFSVYKEKTYGIKKIIYIINN</sequence>
<evidence type="ECO:0000313" key="4">
    <source>
        <dbReference type="Proteomes" id="UP000032434"/>
    </source>
</evidence>